<evidence type="ECO:0000259" key="2">
    <source>
        <dbReference type="Pfam" id="PF09747"/>
    </source>
</evidence>
<dbReference type="AlphaFoldDB" id="A0A7S0LR88"/>
<dbReference type="PANTHER" id="PTHR31840">
    <property type="entry name" value="COILED-COIL DOMAIN-CONTAINING PROTEIN 97"/>
    <property type="match status" value="1"/>
</dbReference>
<dbReference type="InterPro" id="IPR040233">
    <property type="entry name" value="CCD97-like_C"/>
</dbReference>
<dbReference type="InterPro" id="IPR018613">
    <property type="entry name" value="Ccdc97-like"/>
</dbReference>
<feature type="domain" description="CCD97-like C-terminal" evidence="2">
    <location>
        <begin position="94"/>
        <end position="330"/>
    </location>
</feature>
<feature type="region of interest" description="Disordered" evidence="1">
    <location>
        <begin position="314"/>
        <end position="337"/>
    </location>
</feature>
<organism evidence="3">
    <name type="scientific">Coccolithus braarudii</name>
    <dbReference type="NCBI Taxonomy" id="221442"/>
    <lineage>
        <taxon>Eukaryota</taxon>
        <taxon>Haptista</taxon>
        <taxon>Haptophyta</taxon>
        <taxon>Prymnesiophyceae</taxon>
        <taxon>Coccolithales</taxon>
        <taxon>Coccolithaceae</taxon>
        <taxon>Coccolithus</taxon>
    </lineage>
</organism>
<feature type="compositionally biased region" description="Acidic residues" evidence="1">
    <location>
        <begin position="324"/>
        <end position="337"/>
    </location>
</feature>
<evidence type="ECO:0000313" key="3">
    <source>
        <dbReference type="EMBL" id="CAD8618616.1"/>
    </source>
</evidence>
<name>A0A7S0LR88_9EUKA</name>
<proteinExistence type="predicted"/>
<feature type="region of interest" description="Disordered" evidence="1">
    <location>
        <begin position="182"/>
        <end position="201"/>
    </location>
</feature>
<feature type="compositionally biased region" description="Acidic residues" evidence="1">
    <location>
        <begin position="191"/>
        <end position="201"/>
    </location>
</feature>
<sequence>MLMDADWAAGLICRATFCSREPQRGGPAFTPEALSIRLSALATSDPAIFLERYGDVLSEEELSLFDPLADEYCVDFHLRRLRRTAAQSATLTRNRRFRALAHLEGSGYFEDARMLQRAPELYTELVGRFCPDRIVVDEDANFEGLADAERAAGSLVEVEGPTDTARDATHCSCSSAVSVVYDEQDVQGREDGEEDDCESDEGYVCGYMAKGGIDGGDADADDADDDDNDDDDDAYTARGTAFLAQERRAEKRRAEADSDSSGLVGRPSRRGLPESERQRRRELLLQAMKERFLSGADALWFDYATVDGNAAYDDLEQQSRDAEDQYFDEESEEEQME</sequence>
<reference evidence="3" key="1">
    <citation type="submission" date="2021-01" db="EMBL/GenBank/DDBJ databases">
        <authorList>
            <person name="Corre E."/>
            <person name="Pelletier E."/>
            <person name="Niang G."/>
            <person name="Scheremetjew M."/>
            <person name="Finn R."/>
            <person name="Kale V."/>
            <person name="Holt S."/>
            <person name="Cochrane G."/>
            <person name="Meng A."/>
            <person name="Brown T."/>
            <person name="Cohen L."/>
        </authorList>
    </citation>
    <scope>NUCLEOTIDE SEQUENCE</scope>
    <source>
        <strain evidence="3">PLY182g</strain>
    </source>
</reference>
<feature type="compositionally biased region" description="Acidic residues" evidence="1">
    <location>
        <begin position="216"/>
        <end position="234"/>
    </location>
</feature>
<dbReference type="Pfam" id="PF09747">
    <property type="entry name" value="CCD97-like_C"/>
    <property type="match status" value="1"/>
</dbReference>
<dbReference type="PANTHER" id="PTHR31840:SF1">
    <property type="entry name" value="COILED-COIL DOMAIN-CONTAINING PROTEIN 97"/>
    <property type="match status" value="1"/>
</dbReference>
<evidence type="ECO:0000256" key="1">
    <source>
        <dbReference type="SAM" id="MobiDB-lite"/>
    </source>
</evidence>
<protein>
    <recommendedName>
        <fullName evidence="2">CCD97-like C-terminal domain-containing protein</fullName>
    </recommendedName>
</protein>
<feature type="compositionally biased region" description="Basic and acidic residues" evidence="1">
    <location>
        <begin position="245"/>
        <end position="256"/>
    </location>
</feature>
<gene>
    <name evidence="3" type="ORF">CPEL01642_LOCUS21997</name>
</gene>
<accession>A0A7S0LR88</accession>
<feature type="region of interest" description="Disordered" evidence="1">
    <location>
        <begin position="216"/>
        <end position="235"/>
    </location>
</feature>
<dbReference type="EMBL" id="HBEY01045887">
    <property type="protein sequence ID" value="CAD8618616.1"/>
    <property type="molecule type" value="Transcribed_RNA"/>
</dbReference>
<feature type="region of interest" description="Disordered" evidence="1">
    <location>
        <begin position="240"/>
        <end position="278"/>
    </location>
</feature>